<comment type="similarity">
    <text evidence="1 4">Belongs to the type-B carboxylesterase/lipase family.</text>
</comment>
<comment type="caution">
    <text evidence="6">The sequence shown here is derived from an EMBL/GenBank/DDBJ whole genome shotgun (WGS) entry which is preliminary data.</text>
</comment>
<keyword evidence="2 4" id="KW-0732">Signal</keyword>
<dbReference type="EC" id="3.1.1.-" evidence="4"/>
<dbReference type="InterPro" id="IPR019819">
    <property type="entry name" value="Carboxylesterase_B_CS"/>
</dbReference>
<evidence type="ECO:0000256" key="1">
    <source>
        <dbReference type="ARBA" id="ARBA00005964"/>
    </source>
</evidence>
<dbReference type="Proteomes" id="UP000275408">
    <property type="component" value="Unassembled WGS sequence"/>
</dbReference>
<dbReference type="Gene3D" id="3.40.50.1820">
    <property type="entry name" value="alpha/beta hydrolase"/>
    <property type="match status" value="1"/>
</dbReference>
<dbReference type="AlphaFoldDB" id="A0A3M6TN73"/>
<accession>A0A3M6TN73</accession>
<dbReference type="SUPFAM" id="SSF53474">
    <property type="entry name" value="alpha/beta-Hydrolases"/>
    <property type="match status" value="1"/>
</dbReference>
<dbReference type="InterPro" id="IPR002018">
    <property type="entry name" value="CarbesteraseB"/>
</dbReference>
<dbReference type="STRING" id="46731.A0A3M6TN73"/>
<reference evidence="6 7" key="1">
    <citation type="journal article" date="2018" name="Sci. Rep.">
        <title>Comparative analysis of the Pocillopora damicornis genome highlights role of immune system in coral evolution.</title>
        <authorList>
            <person name="Cunning R."/>
            <person name="Bay R.A."/>
            <person name="Gillette P."/>
            <person name="Baker A.C."/>
            <person name="Traylor-Knowles N."/>
        </authorList>
    </citation>
    <scope>NUCLEOTIDE SEQUENCE [LARGE SCALE GENOMIC DNA]</scope>
    <source>
        <strain evidence="6">RSMAS</strain>
        <tissue evidence="6">Whole animal</tissue>
    </source>
</reference>
<dbReference type="PROSITE" id="PS00941">
    <property type="entry name" value="CARBOXYLESTERASE_B_2"/>
    <property type="match status" value="1"/>
</dbReference>
<evidence type="ECO:0000256" key="3">
    <source>
        <dbReference type="ARBA" id="ARBA00022801"/>
    </source>
</evidence>
<dbReference type="Pfam" id="PF00135">
    <property type="entry name" value="COesterase"/>
    <property type="match status" value="1"/>
</dbReference>
<dbReference type="InterPro" id="IPR019826">
    <property type="entry name" value="Carboxylesterase_B_AS"/>
</dbReference>
<dbReference type="OMA" id="ANRITIM"/>
<dbReference type="InterPro" id="IPR029058">
    <property type="entry name" value="AB_hydrolase_fold"/>
</dbReference>
<dbReference type="InterPro" id="IPR051093">
    <property type="entry name" value="Neuroligin/BSAL"/>
</dbReference>
<organism evidence="6 7">
    <name type="scientific">Pocillopora damicornis</name>
    <name type="common">Cauliflower coral</name>
    <name type="synonym">Millepora damicornis</name>
    <dbReference type="NCBI Taxonomy" id="46731"/>
    <lineage>
        <taxon>Eukaryota</taxon>
        <taxon>Metazoa</taxon>
        <taxon>Cnidaria</taxon>
        <taxon>Anthozoa</taxon>
        <taxon>Hexacorallia</taxon>
        <taxon>Scleractinia</taxon>
        <taxon>Astrocoeniina</taxon>
        <taxon>Pocilloporidae</taxon>
        <taxon>Pocillopora</taxon>
    </lineage>
</organism>
<sequence>MISKKLLLRLSLFCVLLPLVTPIRVSTSYGEVEGLEESYPNSSFIYKSVSKFLGIPFAAPPVGDLRMKPPKKPASWKPNVRQAKQHGNICIQNKISEFYVRMFTQNFSYNEDCLYLDVYTPNVSQLLPVMIYIHGGAYQYGSAITYRGDYLALHGVVVVVIQYRLGAFGFLTTGDSTAPGNYGMLDQVAALQWVKGNIKNFGGDSGKVTIFGFSAGGTSVSLHLLSPLSNGLFQQAIAESGVDLSPFAIQPTSFGLHFANKLAENLNCPTSDHSKMMACIRQKEAKEIQDASNKIPFIFQDYRRWAPVVDKNFLHDTPRSLRDKGEFKKAKLMIVFTSGEGGADLAFIANRSYGMVESVDNGVSPSFFREFLTKFAYARNIREQKGDLIRDALQFMYTPWPDRSDKYALRTQLVDLIGDYFYYAPSHAVADIHSNYADVYMYMFDYQQRIRPFHKVWHGVRHGDNVGFDFGNPFMPRFENLFPDQSDKDVSLFIMTLHTNFAKLGNPTPQPVSGVTFERYNSSHRAYLRVDKKSEMTTSFAPRRMSFWNNYYPKLMEVQFEKETVA</sequence>
<feature type="signal peptide" evidence="4">
    <location>
        <begin position="1"/>
        <end position="22"/>
    </location>
</feature>
<protein>
    <recommendedName>
        <fullName evidence="4">Carboxylic ester hydrolase</fullName>
        <ecNumber evidence="4">3.1.1.-</ecNumber>
    </recommendedName>
</protein>
<dbReference type="OrthoDB" id="5959442at2759"/>
<keyword evidence="7" id="KW-1185">Reference proteome</keyword>
<evidence type="ECO:0000313" key="6">
    <source>
        <dbReference type="EMBL" id="RMX42830.1"/>
    </source>
</evidence>
<evidence type="ECO:0000256" key="4">
    <source>
        <dbReference type="RuleBase" id="RU361235"/>
    </source>
</evidence>
<dbReference type="PANTHER" id="PTHR43903">
    <property type="entry name" value="NEUROLIGIN"/>
    <property type="match status" value="1"/>
</dbReference>
<evidence type="ECO:0000256" key="2">
    <source>
        <dbReference type="ARBA" id="ARBA00022729"/>
    </source>
</evidence>
<evidence type="ECO:0000259" key="5">
    <source>
        <dbReference type="Pfam" id="PF00135"/>
    </source>
</evidence>
<dbReference type="PROSITE" id="PS00122">
    <property type="entry name" value="CARBOXYLESTERASE_B_1"/>
    <property type="match status" value="1"/>
</dbReference>
<dbReference type="GO" id="GO:0016787">
    <property type="term" value="F:hydrolase activity"/>
    <property type="evidence" value="ECO:0007669"/>
    <property type="project" value="UniProtKB-KW"/>
</dbReference>
<name>A0A3M6TN73_POCDA</name>
<dbReference type="EMBL" id="RCHS01003253">
    <property type="protein sequence ID" value="RMX42830.1"/>
    <property type="molecule type" value="Genomic_DNA"/>
</dbReference>
<gene>
    <name evidence="6" type="ORF">pdam_00005128</name>
</gene>
<feature type="domain" description="Carboxylesterase type B" evidence="5">
    <location>
        <begin position="24"/>
        <end position="548"/>
    </location>
</feature>
<proteinExistence type="inferred from homology"/>
<keyword evidence="3 4" id="KW-0378">Hydrolase</keyword>
<dbReference type="FunFam" id="3.40.50.1820:FF:000128">
    <property type="entry name" value="Carboxylic ester hydrolase"/>
    <property type="match status" value="1"/>
</dbReference>
<evidence type="ECO:0000313" key="7">
    <source>
        <dbReference type="Proteomes" id="UP000275408"/>
    </source>
</evidence>
<feature type="chain" id="PRO_5017847232" description="Carboxylic ester hydrolase" evidence="4">
    <location>
        <begin position="23"/>
        <end position="566"/>
    </location>
</feature>